<dbReference type="RefSeq" id="WP_242017104.1">
    <property type="nucleotide sequence ID" value="NZ_JAMPKM010000008.1"/>
</dbReference>
<evidence type="ECO:0000259" key="1">
    <source>
        <dbReference type="Pfam" id="PF02602"/>
    </source>
</evidence>
<dbReference type="Proteomes" id="UP001464891">
    <property type="component" value="Unassembled WGS sequence"/>
</dbReference>
<dbReference type="PANTHER" id="PTHR38020:SF1">
    <property type="entry name" value="UROPORPHYRINOGEN-III SYNTHASE"/>
    <property type="match status" value="1"/>
</dbReference>
<sequence length="264" mass="28624">MITAPRSYAARLSQALIAQGALPILMPAIATCHLENFTELYVALEHLDQYDWIAFTSRNGIETFFEQMQSLELSFSLIGHCKICAIGKDAEKLTEFGLKADLIPDEPSPQGVIAVLAKISDIAGQAILVPVPEVVGVPEPDVVPNFVTDLQQLGMIVHRVPTYLTRAVDKALYTVELALLKQGQIDAIAFSSTAEVSSFLQMMEFEADCQNCAIACFGPYTAANAEKLGLPVQIVAADFSSFAGFAEAIARFFVDQAPEKFSKS</sequence>
<dbReference type="EMBL" id="JAMPKM010000008">
    <property type="protein sequence ID" value="MEP0818395.1"/>
    <property type="molecule type" value="Genomic_DNA"/>
</dbReference>
<keyword evidence="3" id="KW-1185">Reference proteome</keyword>
<dbReference type="Pfam" id="PF02602">
    <property type="entry name" value="HEM4"/>
    <property type="match status" value="1"/>
</dbReference>
<dbReference type="InterPro" id="IPR003754">
    <property type="entry name" value="4pyrrol_synth_uPrphyn_synth"/>
</dbReference>
<dbReference type="SUPFAM" id="SSF69618">
    <property type="entry name" value="HemD-like"/>
    <property type="match status" value="1"/>
</dbReference>
<evidence type="ECO:0000313" key="3">
    <source>
        <dbReference type="Proteomes" id="UP001464891"/>
    </source>
</evidence>
<dbReference type="Gene3D" id="3.40.50.10090">
    <property type="match status" value="2"/>
</dbReference>
<comment type="caution">
    <text evidence="2">The sequence shown here is derived from an EMBL/GenBank/DDBJ whole genome shotgun (WGS) entry which is preliminary data.</text>
</comment>
<protein>
    <submittedName>
        <fullName evidence="2">Uroporphyrinogen-III synthase</fullName>
    </submittedName>
</protein>
<dbReference type="PANTHER" id="PTHR38020">
    <property type="entry name" value="UROPORPHYRINOGEN-III SYNTHASE"/>
    <property type="match status" value="1"/>
</dbReference>
<proteinExistence type="predicted"/>
<dbReference type="CDD" id="cd06578">
    <property type="entry name" value="HemD"/>
    <property type="match status" value="1"/>
</dbReference>
<name>A0ABV0J9D4_9CYAN</name>
<dbReference type="InterPro" id="IPR036108">
    <property type="entry name" value="4pyrrol_syn_uPrphyn_synt_sf"/>
</dbReference>
<reference evidence="2 3" key="1">
    <citation type="submission" date="2022-04" db="EMBL/GenBank/DDBJ databases">
        <title>Positive selection, recombination, and allopatry shape intraspecific diversity of widespread and dominant cyanobacteria.</title>
        <authorList>
            <person name="Wei J."/>
            <person name="Shu W."/>
            <person name="Hu C."/>
        </authorList>
    </citation>
    <scope>NUCLEOTIDE SEQUENCE [LARGE SCALE GENOMIC DNA]</scope>
    <source>
        <strain evidence="2 3">GB2-A4</strain>
    </source>
</reference>
<evidence type="ECO:0000313" key="2">
    <source>
        <dbReference type="EMBL" id="MEP0818395.1"/>
    </source>
</evidence>
<feature type="domain" description="Tetrapyrrole biosynthesis uroporphyrinogen III synthase" evidence="1">
    <location>
        <begin position="11"/>
        <end position="240"/>
    </location>
</feature>
<gene>
    <name evidence="2" type="ORF">NC998_14945</name>
</gene>
<organism evidence="2 3">
    <name type="scientific">Trichocoleus desertorum GB2-A4</name>
    <dbReference type="NCBI Taxonomy" id="2933944"/>
    <lineage>
        <taxon>Bacteria</taxon>
        <taxon>Bacillati</taxon>
        <taxon>Cyanobacteriota</taxon>
        <taxon>Cyanophyceae</taxon>
        <taxon>Leptolyngbyales</taxon>
        <taxon>Trichocoleusaceae</taxon>
        <taxon>Trichocoleus</taxon>
    </lineage>
</organism>
<accession>A0ABV0J9D4</accession>